<comment type="caution">
    <text evidence="14">Lacks conserved residue(s) required for the propagation of feature annotation.</text>
</comment>
<dbReference type="AlphaFoldDB" id="A0A8T0P239"/>
<keyword evidence="14" id="KW-0375">Hydrogen ion transport</keyword>
<evidence type="ECO:0000313" key="17">
    <source>
        <dbReference type="Proteomes" id="UP000823388"/>
    </source>
</evidence>
<dbReference type="Gene3D" id="2.70.150.10">
    <property type="entry name" value="Calcium-transporting ATPase, cytoplasmic transduction domain A"/>
    <property type="match status" value="1"/>
</dbReference>
<dbReference type="Pfam" id="PF00690">
    <property type="entry name" value="Cation_ATPase_N"/>
    <property type="match status" value="1"/>
</dbReference>
<dbReference type="PRINTS" id="PR00119">
    <property type="entry name" value="CATATPASE"/>
</dbReference>
<organism evidence="16 17">
    <name type="scientific">Panicum virgatum</name>
    <name type="common">Blackwell switchgrass</name>
    <dbReference type="NCBI Taxonomy" id="38727"/>
    <lineage>
        <taxon>Eukaryota</taxon>
        <taxon>Viridiplantae</taxon>
        <taxon>Streptophyta</taxon>
        <taxon>Embryophyta</taxon>
        <taxon>Tracheophyta</taxon>
        <taxon>Spermatophyta</taxon>
        <taxon>Magnoliopsida</taxon>
        <taxon>Liliopsida</taxon>
        <taxon>Poales</taxon>
        <taxon>Poaceae</taxon>
        <taxon>PACMAD clade</taxon>
        <taxon>Panicoideae</taxon>
        <taxon>Panicodae</taxon>
        <taxon>Paniceae</taxon>
        <taxon>Panicinae</taxon>
        <taxon>Panicum</taxon>
        <taxon>Panicum sect. Hiantes</taxon>
    </lineage>
</organism>
<keyword evidence="4 14" id="KW-0812">Transmembrane</keyword>
<keyword evidence="14" id="KW-0813">Transport</keyword>
<dbReference type="GO" id="GO:0005524">
    <property type="term" value="F:ATP binding"/>
    <property type="evidence" value="ECO:0007669"/>
    <property type="project" value="UniProtKB-UniRule"/>
</dbReference>
<protein>
    <recommendedName>
        <fullName evidence="14">Plasma membrane ATPase</fullName>
        <ecNumber evidence="14">7.1.2.1</ecNumber>
    </recommendedName>
</protein>
<dbReference type="Proteomes" id="UP000823388">
    <property type="component" value="Chromosome 9K"/>
</dbReference>
<sequence>MAAAMDEGLDEIKHESVDLENIPVEEVFVKLKCSSKGLTTSDAQARIAMFGPNKLEEKKESKVLNFLGFMWNPRSWVMEMAAVIAIGLANGDHRPPDWQDFVGIVVLLVLNSTISFIEENNAGSAAKELMANLAPRTKVLRDGRWSDEDAAVLVPGDIISIKLGDILPADARLLQGDPLKIDQSALTGECLPVTKNPGSSVYSGSTCKQGEIEAVVIATGVHTFFGKAAHLVDSTNHVGHFQKVLTSIGNFCIASIAIGIIVEIIVMYPIQHRRYRDGIDNLLVLLIGGIPIAMPTVLSVTMAIGSHRLSEQGAITKRMTAIEEMAGMDVLCSDKTGTLTLNKLSVDRSLVEIFAAGVEKDNVVLFAARASRVENQDAIDAAMVGMLSDPKEARDGIEEVHFLPFNPVDKRTALTYIDLTDGSWHRVSKGAPEQILDLCKCGDNVRNLVHTVIDKYAERGLRSLAVARQVVPEKSKESAGEPWEFVGLLPLLDPPRSDSADTITRALNLGVNVKMITGDQLAIAKETGRRLGMGTNMYPSSALLGQNKDEATASIPVDDLIEKADGFAGVFPEHKYEIVKKLQEMKHICGMTGDGVNDAPALKKADIEIAVAGATDAARSASDIVLTLEGLSVIISAVLTSRAILQRMKNYTIYAVSITIRIVLGFMLIALIWKFDFSPFMILVIAILNDGTIMTISKDRVKPSPHPDSWKLNEIFATGIVYGTYMAVMTVIFFWAMKSTDFFSSTFHVRSIRGSDEEMMSALYLQVSIISQALIFVTRSRSWCFAKRPGLMLGAAFVIAQIIATLIAVYWKSGFAKMQPIGWGWAGVIWLYSLVTFVPLDLFKFAVRYVLSGRAWNNVQNKTAFTTKKEYGREEREAQWATTQRSLHGLPAPDSSELQAGGGRGSYAAELSEIAEQARRRAEVARFRETSTLRGHLESSAKLRGIDISAVKSPYYTM</sequence>
<comment type="similarity">
    <text evidence="2 14">Belongs to the cation transport ATPase (P-type) (TC 3.A.3) family. Type IIIA subfamily.</text>
</comment>
<feature type="transmembrane region" description="Helical" evidence="14">
    <location>
        <begin position="823"/>
        <end position="843"/>
    </location>
</feature>
<keyword evidence="17" id="KW-1185">Reference proteome</keyword>
<dbReference type="Gene3D" id="6.10.140.890">
    <property type="match status" value="1"/>
</dbReference>
<evidence type="ECO:0000256" key="4">
    <source>
        <dbReference type="ARBA" id="ARBA00022692"/>
    </source>
</evidence>
<dbReference type="InterPro" id="IPR006534">
    <property type="entry name" value="P-type_ATPase_IIIA"/>
</dbReference>
<dbReference type="InterPro" id="IPR018303">
    <property type="entry name" value="ATPase_P-typ_P_site"/>
</dbReference>
<evidence type="ECO:0000256" key="2">
    <source>
        <dbReference type="ARBA" id="ARBA00008804"/>
    </source>
</evidence>
<feature type="transmembrane region" description="Helical" evidence="14">
    <location>
        <begin position="248"/>
        <end position="270"/>
    </location>
</feature>
<evidence type="ECO:0000256" key="9">
    <source>
        <dbReference type="ARBA" id="ARBA00022967"/>
    </source>
</evidence>
<dbReference type="Pfam" id="PF00702">
    <property type="entry name" value="Hydrolase"/>
    <property type="match status" value="1"/>
</dbReference>
<keyword evidence="11 14" id="KW-0406">Ion transport</keyword>
<dbReference type="EMBL" id="CM029053">
    <property type="protein sequence ID" value="KAG2555048.1"/>
    <property type="molecule type" value="Genomic_DNA"/>
</dbReference>
<dbReference type="FunFam" id="1.20.1110.10:FF:000168">
    <property type="match status" value="1"/>
</dbReference>
<dbReference type="Pfam" id="PF00122">
    <property type="entry name" value="E1-E2_ATPase"/>
    <property type="match status" value="1"/>
</dbReference>
<evidence type="ECO:0000256" key="7">
    <source>
        <dbReference type="ARBA" id="ARBA00022840"/>
    </source>
</evidence>
<reference evidence="16" key="1">
    <citation type="submission" date="2020-05" db="EMBL/GenBank/DDBJ databases">
        <title>WGS assembly of Panicum virgatum.</title>
        <authorList>
            <person name="Lovell J.T."/>
            <person name="Jenkins J."/>
            <person name="Shu S."/>
            <person name="Juenger T.E."/>
            <person name="Schmutz J."/>
        </authorList>
    </citation>
    <scope>NUCLEOTIDE SEQUENCE</scope>
    <source>
        <strain evidence="16">AP13</strain>
    </source>
</reference>
<feature type="transmembrane region" description="Helical" evidence="14">
    <location>
        <begin position="790"/>
        <end position="811"/>
    </location>
</feature>
<evidence type="ECO:0000256" key="1">
    <source>
        <dbReference type="ARBA" id="ARBA00004141"/>
    </source>
</evidence>
<evidence type="ECO:0000256" key="14">
    <source>
        <dbReference type="RuleBase" id="RU362083"/>
    </source>
</evidence>
<feature type="transmembrane region" description="Helical" evidence="14">
    <location>
        <begin position="652"/>
        <end position="673"/>
    </location>
</feature>
<accession>A0A8T0P239</accession>
<keyword evidence="7 14" id="KW-0067">ATP-binding</keyword>
<keyword evidence="3" id="KW-0597">Phosphoprotein</keyword>
<keyword evidence="12 14" id="KW-0472">Membrane</keyword>
<comment type="catalytic activity">
    <reaction evidence="13 14">
        <text>ATP + H2O + H(+)(in) = ADP + phosphate + 2 H(+)(out)</text>
        <dbReference type="Rhea" id="RHEA:20852"/>
        <dbReference type="ChEBI" id="CHEBI:15377"/>
        <dbReference type="ChEBI" id="CHEBI:15378"/>
        <dbReference type="ChEBI" id="CHEBI:30616"/>
        <dbReference type="ChEBI" id="CHEBI:43474"/>
        <dbReference type="ChEBI" id="CHEBI:456216"/>
        <dbReference type="EC" id="7.1.2.1"/>
    </reaction>
</comment>
<name>A0A8T0P239_PANVG</name>
<dbReference type="GO" id="GO:0120029">
    <property type="term" value="P:proton export across plasma membrane"/>
    <property type="evidence" value="ECO:0007669"/>
    <property type="project" value="UniProtKB-UniRule"/>
</dbReference>
<feature type="transmembrane region" description="Helical" evidence="14">
    <location>
        <begin position="716"/>
        <end position="737"/>
    </location>
</feature>
<keyword evidence="9 14" id="KW-1278">Translocase</keyword>
<evidence type="ECO:0000256" key="13">
    <source>
        <dbReference type="ARBA" id="ARBA00048122"/>
    </source>
</evidence>
<feature type="domain" description="Cation-transporting P-type ATPase N-terminal" evidence="15">
    <location>
        <begin position="18"/>
        <end position="90"/>
    </location>
</feature>
<dbReference type="InterPro" id="IPR044492">
    <property type="entry name" value="P_typ_ATPase_HD_dom"/>
</dbReference>
<dbReference type="SUPFAM" id="SSF81653">
    <property type="entry name" value="Calcium ATPase, transduction domain A"/>
    <property type="match status" value="1"/>
</dbReference>
<evidence type="ECO:0000256" key="5">
    <source>
        <dbReference type="ARBA" id="ARBA00022723"/>
    </source>
</evidence>
<dbReference type="NCBIfam" id="TIGR01647">
    <property type="entry name" value="ATPase-IIIA_H"/>
    <property type="match status" value="1"/>
</dbReference>
<dbReference type="PRINTS" id="PR00120">
    <property type="entry name" value="HATPASE"/>
</dbReference>
<evidence type="ECO:0000256" key="6">
    <source>
        <dbReference type="ARBA" id="ARBA00022741"/>
    </source>
</evidence>
<proteinExistence type="inferred from homology"/>
<dbReference type="SUPFAM" id="SSF56784">
    <property type="entry name" value="HAD-like"/>
    <property type="match status" value="1"/>
</dbReference>
<dbReference type="FunFam" id="2.70.150.10:FF:000004">
    <property type="entry name" value="Plasma membrane ATPase"/>
    <property type="match status" value="1"/>
</dbReference>
<evidence type="ECO:0000259" key="15">
    <source>
        <dbReference type="SMART" id="SM00831"/>
    </source>
</evidence>
<evidence type="ECO:0000256" key="12">
    <source>
        <dbReference type="ARBA" id="ARBA00023136"/>
    </source>
</evidence>
<comment type="subcellular location">
    <subcellularLocation>
        <location evidence="14">Cell membrane</location>
        <topology evidence="14">Multi-pass membrane protein</topology>
    </subcellularLocation>
    <subcellularLocation>
        <location evidence="1">Membrane</location>
        <topology evidence="1">Multi-pass membrane protein</topology>
    </subcellularLocation>
</comment>
<gene>
    <name evidence="16" type="ORF">PVAP13_9KG551300</name>
</gene>
<dbReference type="FunFam" id="3.40.1110.10:FF:000004">
    <property type="entry name" value="Plasma membrane ATPase"/>
    <property type="match status" value="1"/>
</dbReference>
<dbReference type="SFLD" id="SFLDG00002">
    <property type="entry name" value="C1.7:_P-type_atpase_like"/>
    <property type="match status" value="1"/>
</dbReference>
<feature type="transmembrane region" description="Helical" evidence="14">
    <location>
        <begin position="282"/>
        <end position="304"/>
    </location>
</feature>
<dbReference type="Gene3D" id="3.40.50.1000">
    <property type="entry name" value="HAD superfamily/HAD-like"/>
    <property type="match status" value="1"/>
</dbReference>
<dbReference type="GO" id="GO:0005886">
    <property type="term" value="C:plasma membrane"/>
    <property type="evidence" value="ECO:0007669"/>
    <property type="project" value="UniProtKB-SubCell"/>
</dbReference>
<dbReference type="CDD" id="cd02076">
    <property type="entry name" value="P-type_ATPase_H"/>
    <property type="match status" value="1"/>
</dbReference>
<dbReference type="GO" id="GO:0046872">
    <property type="term" value="F:metal ion binding"/>
    <property type="evidence" value="ECO:0007669"/>
    <property type="project" value="UniProtKB-KW"/>
</dbReference>
<dbReference type="SMART" id="SM00831">
    <property type="entry name" value="Cation_ATPase_N"/>
    <property type="match status" value="1"/>
</dbReference>
<dbReference type="InterPro" id="IPR036412">
    <property type="entry name" value="HAD-like_sf"/>
</dbReference>
<evidence type="ECO:0000256" key="10">
    <source>
        <dbReference type="ARBA" id="ARBA00022989"/>
    </source>
</evidence>
<dbReference type="InterPro" id="IPR004014">
    <property type="entry name" value="ATPase_P-typ_cation-transptr_N"/>
</dbReference>
<dbReference type="InterPro" id="IPR008250">
    <property type="entry name" value="ATPase_P-typ_transduc_dom_A_sf"/>
</dbReference>
<dbReference type="GO" id="GO:0008553">
    <property type="term" value="F:P-type proton-exporting transporter activity"/>
    <property type="evidence" value="ECO:0007669"/>
    <property type="project" value="UniProtKB-UniRule"/>
</dbReference>
<dbReference type="Gene3D" id="3.40.1110.10">
    <property type="entry name" value="Calcium-transporting ATPase, cytoplasmic domain N"/>
    <property type="match status" value="1"/>
</dbReference>
<dbReference type="FunFam" id="3.40.50.1000:FF:000211">
    <property type="entry name" value="Plasma membrane ATPase"/>
    <property type="match status" value="1"/>
</dbReference>
<dbReference type="InterPro" id="IPR059000">
    <property type="entry name" value="ATPase_P-type_domA"/>
</dbReference>
<feature type="transmembrane region" description="Helical" evidence="14">
    <location>
        <begin position="624"/>
        <end position="645"/>
    </location>
</feature>
<dbReference type="InterPro" id="IPR023298">
    <property type="entry name" value="ATPase_P-typ_TM_dom_sf"/>
</dbReference>
<evidence type="ECO:0000256" key="3">
    <source>
        <dbReference type="ARBA" id="ARBA00022553"/>
    </source>
</evidence>
<dbReference type="NCBIfam" id="TIGR01494">
    <property type="entry name" value="ATPase_P-type"/>
    <property type="match status" value="2"/>
</dbReference>
<comment type="caution">
    <text evidence="16">The sequence shown here is derived from an EMBL/GenBank/DDBJ whole genome shotgun (WGS) entry which is preliminary data.</text>
</comment>
<dbReference type="PROSITE" id="PS00154">
    <property type="entry name" value="ATPASE_E1_E2"/>
    <property type="match status" value="1"/>
</dbReference>
<dbReference type="EC" id="7.1.2.1" evidence="14"/>
<keyword evidence="10 14" id="KW-1133">Transmembrane helix</keyword>
<dbReference type="Gene3D" id="1.20.1110.10">
    <property type="entry name" value="Calcium-transporting ATPase, transmembrane domain"/>
    <property type="match status" value="1"/>
</dbReference>
<dbReference type="GO" id="GO:0016887">
    <property type="term" value="F:ATP hydrolysis activity"/>
    <property type="evidence" value="ECO:0007669"/>
    <property type="project" value="InterPro"/>
</dbReference>
<keyword evidence="5" id="KW-0479">Metal-binding</keyword>
<dbReference type="SUPFAM" id="SSF81665">
    <property type="entry name" value="Calcium ATPase, transmembrane domain M"/>
    <property type="match status" value="1"/>
</dbReference>
<evidence type="ECO:0000256" key="11">
    <source>
        <dbReference type="ARBA" id="ARBA00023065"/>
    </source>
</evidence>
<dbReference type="PANTHER" id="PTHR42861">
    <property type="entry name" value="CALCIUM-TRANSPORTING ATPASE"/>
    <property type="match status" value="1"/>
</dbReference>
<dbReference type="InterPro" id="IPR023214">
    <property type="entry name" value="HAD_sf"/>
</dbReference>
<evidence type="ECO:0000313" key="16">
    <source>
        <dbReference type="EMBL" id="KAG2555048.1"/>
    </source>
</evidence>
<dbReference type="InterPro" id="IPR023299">
    <property type="entry name" value="ATPase_P-typ_cyto_dom_N"/>
</dbReference>
<keyword evidence="6 14" id="KW-0547">Nucleotide-binding</keyword>
<evidence type="ECO:0000256" key="8">
    <source>
        <dbReference type="ARBA" id="ARBA00022842"/>
    </source>
</evidence>
<dbReference type="SFLD" id="SFLDF00027">
    <property type="entry name" value="p-type_atpase"/>
    <property type="match status" value="1"/>
</dbReference>
<dbReference type="InterPro" id="IPR001757">
    <property type="entry name" value="P_typ_ATPase"/>
</dbReference>
<keyword evidence="8 14" id="KW-0460">Magnesium</keyword>
<dbReference type="SFLD" id="SFLDS00003">
    <property type="entry name" value="Haloacid_Dehalogenase"/>
    <property type="match status" value="1"/>
</dbReference>